<protein>
    <submittedName>
        <fullName evidence="4">Uncharacterized protein</fullName>
    </submittedName>
</protein>
<dbReference type="GO" id="GO:0006826">
    <property type="term" value="P:iron ion transport"/>
    <property type="evidence" value="ECO:0007669"/>
    <property type="project" value="TreeGrafter"/>
</dbReference>
<dbReference type="Proteomes" id="UP000774326">
    <property type="component" value="Unassembled WGS sequence"/>
</dbReference>
<dbReference type="AlphaFoldDB" id="A0A9P8QB48"/>
<dbReference type="PANTHER" id="PTHR32361">
    <property type="entry name" value="FERRIC/CUPRIC REDUCTASE TRANSMEMBRANE COMPONENT"/>
    <property type="match status" value="1"/>
</dbReference>
<evidence type="ECO:0000313" key="4">
    <source>
        <dbReference type="EMBL" id="KAH3687782.1"/>
    </source>
</evidence>
<keyword evidence="2" id="KW-0521">NADP</keyword>
<dbReference type="GO" id="GO:0005886">
    <property type="term" value="C:plasma membrane"/>
    <property type="evidence" value="ECO:0007669"/>
    <property type="project" value="TreeGrafter"/>
</dbReference>
<evidence type="ECO:0000256" key="3">
    <source>
        <dbReference type="SAM" id="Phobius"/>
    </source>
</evidence>
<keyword evidence="3" id="KW-0812">Transmembrane</keyword>
<keyword evidence="3" id="KW-1133">Transmembrane helix</keyword>
<reference evidence="4" key="2">
    <citation type="submission" date="2021-01" db="EMBL/GenBank/DDBJ databases">
        <authorList>
            <person name="Schikora-Tamarit M.A."/>
        </authorList>
    </citation>
    <scope>NUCLEOTIDE SEQUENCE</scope>
    <source>
        <strain evidence="4">CBS2887</strain>
    </source>
</reference>
<keyword evidence="3" id="KW-0472">Membrane</keyword>
<keyword evidence="5" id="KW-1185">Reference proteome</keyword>
<comment type="caution">
    <text evidence="4">The sequence shown here is derived from an EMBL/GenBank/DDBJ whole genome shotgun (WGS) entry which is preliminary data.</text>
</comment>
<reference evidence="4" key="1">
    <citation type="journal article" date="2021" name="Open Biol.">
        <title>Shared evolutionary footprints suggest mitochondrial oxidative damage underlies multiple complex I losses in fungi.</title>
        <authorList>
            <person name="Schikora-Tamarit M.A."/>
            <person name="Marcet-Houben M."/>
            <person name="Nosek J."/>
            <person name="Gabaldon T."/>
        </authorList>
    </citation>
    <scope>NUCLEOTIDE SEQUENCE</scope>
    <source>
        <strain evidence="4">CBS2887</strain>
    </source>
</reference>
<sequence>MSLTKTLGVGYSTKGFNASLERIKEYITEYGSEVESVFNADYLREQYLNATFYLKDLYYNFDFAVIMGIILNCFWLGVLNIIGAGNFIKRLGYHRRFNGPVINCIRAKFTVPALFSGKHTMEHVFLRFYVMLLPTRIEYVVMVLFDALNGLLLRVNLNAHHPYELYEVSFSTILNIYMDEAVANHLQECPNRVDLFEEPQVW</sequence>
<evidence type="ECO:0000256" key="1">
    <source>
        <dbReference type="ARBA" id="ARBA00022448"/>
    </source>
</evidence>
<dbReference type="GO" id="GO:0015677">
    <property type="term" value="P:copper ion import"/>
    <property type="evidence" value="ECO:0007669"/>
    <property type="project" value="TreeGrafter"/>
</dbReference>
<proteinExistence type="predicted"/>
<dbReference type="InterPro" id="IPR051410">
    <property type="entry name" value="Ferric/Cupric_Reductase"/>
</dbReference>
<accession>A0A9P8QB48</accession>
<dbReference type="PANTHER" id="PTHR32361:SF9">
    <property type="entry name" value="FERRIC REDUCTASE TRANSMEMBRANE COMPONENT 3-RELATED"/>
    <property type="match status" value="1"/>
</dbReference>
<gene>
    <name evidence="4" type="ORF">WICPIJ_001245</name>
</gene>
<evidence type="ECO:0000256" key="2">
    <source>
        <dbReference type="ARBA" id="ARBA00022857"/>
    </source>
</evidence>
<dbReference type="OrthoDB" id="167398at2759"/>
<dbReference type="EMBL" id="JAEUBG010000624">
    <property type="protein sequence ID" value="KAH3687782.1"/>
    <property type="molecule type" value="Genomic_DNA"/>
</dbReference>
<keyword evidence="1" id="KW-0813">Transport</keyword>
<dbReference type="GO" id="GO:0000293">
    <property type="term" value="F:ferric-chelate reductase activity"/>
    <property type="evidence" value="ECO:0007669"/>
    <property type="project" value="TreeGrafter"/>
</dbReference>
<organism evidence="4 5">
    <name type="scientific">Wickerhamomyces pijperi</name>
    <name type="common">Yeast</name>
    <name type="synonym">Pichia pijperi</name>
    <dbReference type="NCBI Taxonomy" id="599730"/>
    <lineage>
        <taxon>Eukaryota</taxon>
        <taxon>Fungi</taxon>
        <taxon>Dikarya</taxon>
        <taxon>Ascomycota</taxon>
        <taxon>Saccharomycotina</taxon>
        <taxon>Saccharomycetes</taxon>
        <taxon>Phaffomycetales</taxon>
        <taxon>Wickerhamomycetaceae</taxon>
        <taxon>Wickerhamomyces</taxon>
    </lineage>
</organism>
<evidence type="ECO:0000313" key="5">
    <source>
        <dbReference type="Proteomes" id="UP000774326"/>
    </source>
</evidence>
<name>A0A9P8QB48_WICPI</name>
<feature type="transmembrane region" description="Helical" evidence="3">
    <location>
        <begin position="63"/>
        <end position="88"/>
    </location>
</feature>
<dbReference type="GO" id="GO:0006879">
    <property type="term" value="P:intracellular iron ion homeostasis"/>
    <property type="evidence" value="ECO:0007669"/>
    <property type="project" value="TreeGrafter"/>
</dbReference>